<name>A0A834PBE6_VESPE</name>
<proteinExistence type="predicted"/>
<accession>A0A834PBE6</accession>
<reference evidence="1" key="1">
    <citation type="journal article" date="2020" name="G3 (Bethesda)">
        <title>High-Quality Assemblies for Three Invasive Social Wasps from the &lt;i&gt;Vespula&lt;/i&gt; Genus.</title>
        <authorList>
            <person name="Harrop T.W.R."/>
            <person name="Guhlin J."/>
            <person name="McLaughlin G.M."/>
            <person name="Permina E."/>
            <person name="Stockwell P."/>
            <person name="Gilligan J."/>
            <person name="Le Lec M.F."/>
            <person name="Gruber M.A.M."/>
            <person name="Quinn O."/>
            <person name="Lovegrove M."/>
            <person name="Duncan E.J."/>
            <person name="Remnant E.J."/>
            <person name="Van Eeckhoven J."/>
            <person name="Graham B."/>
            <person name="Knapp R.A."/>
            <person name="Langford K.W."/>
            <person name="Kronenberg Z."/>
            <person name="Press M.O."/>
            <person name="Eacker S.M."/>
            <person name="Wilson-Rankin E.E."/>
            <person name="Purcell J."/>
            <person name="Lester P.J."/>
            <person name="Dearden P.K."/>
        </authorList>
    </citation>
    <scope>NUCLEOTIDE SEQUENCE</scope>
    <source>
        <strain evidence="1">Volc-1</strain>
    </source>
</reference>
<gene>
    <name evidence="1" type="ORF">H0235_002665</name>
</gene>
<evidence type="ECO:0000313" key="1">
    <source>
        <dbReference type="EMBL" id="KAF7434474.1"/>
    </source>
</evidence>
<protein>
    <submittedName>
        <fullName evidence="1">Uncharacterized protein</fullName>
    </submittedName>
</protein>
<sequence length="90" mass="10522">MTMLYDNTSTSGSLVEDIKRSLRLDLKRKISNTRKILKQQHRQERDPRLHIIFYYSTNSETKVLGHAKNKEISISKLASNMICSRLRVES</sequence>
<organism evidence="1 2">
    <name type="scientific">Vespula pensylvanica</name>
    <name type="common">Western yellow jacket</name>
    <name type="synonym">Wasp</name>
    <dbReference type="NCBI Taxonomy" id="30213"/>
    <lineage>
        <taxon>Eukaryota</taxon>
        <taxon>Metazoa</taxon>
        <taxon>Ecdysozoa</taxon>
        <taxon>Arthropoda</taxon>
        <taxon>Hexapoda</taxon>
        <taxon>Insecta</taxon>
        <taxon>Pterygota</taxon>
        <taxon>Neoptera</taxon>
        <taxon>Endopterygota</taxon>
        <taxon>Hymenoptera</taxon>
        <taxon>Apocrita</taxon>
        <taxon>Aculeata</taxon>
        <taxon>Vespoidea</taxon>
        <taxon>Vespidae</taxon>
        <taxon>Vespinae</taxon>
        <taxon>Vespula</taxon>
    </lineage>
</organism>
<dbReference type="AlphaFoldDB" id="A0A834PBE6"/>
<dbReference type="EMBL" id="JACSDY010000002">
    <property type="protein sequence ID" value="KAF7434474.1"/>
    <property type="molecule type" value="Genomic_DNA"/>
</dbReference>
<evidence type="ECO:0000313" key="2">
    <source>
        <dbReference type="Proteomes" id="UP000600918"/>
    </source>
</evidence>
<dbReference type="Proteomes" id="UP000600918">
    <property type="component" value="Unassembled WGS sequence"/>
</dbReference>
<comment type="caution">
    <text evidence="1">The sequence shown here is derived from an EMBL/GenBank/DDBJ whole genome shotgun (WGS) entry which is preliminary data.</text>
</comment>
<keyword evidence="2" id="KW-1185">Reference proteome</keyword>